<organism evidence="1 2">
    <name type="scientific">Ectobacillus ponti</name>
    <dbReference type="NCBI Taxonomy" id="2961894"/>
    <lineage>
        <taxon>Bacteria</taxon>
        <taxon>Bacillati</taxon>
        <taxon>Bacillota</taxon>
        <taxon>Bacilli</taxon>
        <taxon>Bacillales</taxon>
        <taxon>Bacillaceae</taxon>
        <taxon>Ectobacillus</taxon>
    </lineage>
</organism>
<comment type="caution">
    <text evidence="1">The sequence shown here is derived from an EMBL/GenBank/DDBJ whole genome shotgun (WGS) entry which is preliminary data.</text>
</comment>
<protein>
    <submittedName>
        <fullName evidence="1">NRDE family protein</fullName>
    </submittedName>
</protein>
<gene>
    <name evidence="1" type="ORF">NK662_07565</name>
</gene>
<keyword evidence="2" id="KW-1185">Reference proteome</keyword>
<name>A0AA41X8M8_9BACI</name>
<reference evidence="1" key="1">
    <citation type="submission" date="2022-07" db="EMBL/GenBank/DDBJ databases">
        <authorList>
            <person name="Li W.-J."/>
            <person name="Deng Q.-Q."/>
        </authorList>
    </citation>
    <scope>NUCLEOTIDE SEQUENCE</scope>
    <source>
        <strain evidence="1">SYSU M60031</strain>
    </source>
</reference>
<dbReference type="PANTHER" id="PTHR17985:SF8">
    <property type="entry name" value="TRANSPORT AND GOLGI ORGANIZATION PROTEIN 2 HOMOLOG"/>
    <property type="match status" value="1"/>
</dbReference>
<evidence type="ECO:0000313" key="1">
    <source>
        <dbReference type="EMBL" id="MCP8968400.1"/>
    </source>
</evidence>
<dbReference type="EMBL" id="JANCLT010000003">
    <property type="protein sequence ID" value="MCP8968400.1"/>
    <property type="molecule type" value="Genomic_DNA"/>
</dbReference>
<dbReference type="PANTHER" id="PTHR17985">
    <property type="entry name" value="SER/THR-RICH PROTEIN T10 IN DGCR REGION"/>
    <property type="match status" value="1"/>
</dbReference>
<dbReference type="Pfam" id="PF05742">
    <property type="entry name" value="TANGO2"/>
    <property type="match status" value="1"/>
</dbReference>
<dbReference type="Proteomes" id="UP001156102">
    <property type="component" value="Unassembled WGS sequence"/>
</dbReference>
<dbReference type="InterPro" id="IPR008551">
    <property type="entry name" value="TANGO2"/>
</dbReference>
<proteinExistence type="predicted"/>
<dbReference type="RefSeq" id="WP_254758313.1">
    <property type="nucleotide sequence ID" value="NZ_JANCLT010000003.1"/>
</dbReference>
<accession>A0AA41X8M8</accession>
<sequence>MCLIHVAYQVHTRYSLIVAANRDELRDRPTAPAHFWADMPHILAGRDLERMGTWMGVTAEGRFAALTNYRNPKEETAGKRTRGELVSGFLQSAEAPEVYMRRVQEEGQAYPGFNLLVSDGGKLLYYSNVQNEVQVLQPGIYGLSNAFLNDPWPKVQRGMDGMKRCLRGAEEGLTACLLEMLQHAEPAPDELLPATGVSLEWERRLSPLFIEGADYGTRSSAVLLQNAAGIQFTERTYSGGQSEDRCFSMEISR</sequence>
<evidence type="ECO:0000313" key="2">
    <source>
        <dbReference type="Proteomes" id="UP001156102"/>
    </source>
</evidence>
<dbReference type="AlphaFoldDB" id="A0AA41X8M8"/>